<evidence type="ECO:0000313" key="3">
    <source>
        <dbReference type="Proteomes" id="UP000583929"/>
    </source>
</evidence>
<dbReference type="AlphaFoldDB" id="A0A7J6H7N6"/>
<accession>A0A7J6H7N6</accession>
<keyword evidence="3" id="KW-1185">Reference proteome</keyword>
<comment type="caution">
    <text evidence="2">The sequence shown here is derived from an EMBL/GenBank/DDBJ whole genome shotgun (WGS) entry which is preliminary data.</text>
</comment>
<reference evidence="2 3" key="1">
    <citation type="journal article" date="2020" name="bioRxiv">
        <title>Sequence and annotation of 42 cannabis genomes reveals extensive copy number variation in cannabinoid synthesis and pathogen resistance genes.</title>
        <authorList>
            <person name="Mckernan K.J."/>
            <person name="Helbert Y."/>
            <person name="Kane L.T."/>
            <person name="Ebling H."/>
            <person name="Zhang L."/>
            <person name="Liu B."/>
            <person name="Eaton Z."/>
            <person name="Mclaughlin S."/>
            <person name="Kingan S."/>
            <person name="Baybayan P."/>
            <person name="Concepcion G."/>
            <person name="Jordan M."/>
            <person name="Riva A."/>
            <person name="Barbazuk W."/>
            <person name="Harkins T."/>
        </authorList>
    </citation>
    <scope>NUCLEOTIDE SEQUENCE [LARGE SCALE GENOMIC DNA]</scope>
    <source>
        <strain evidence="3">cv. Jamaican Lion 4</strain>
        <tissue evidence="2">Leaf</tissue>
    </source>
</reference>
<sequence length="216" mass="24886">VEKIHDQKQITLTEVSLCLEELIMVMLTVKMMLVRYIVRWTDHTTTMCASKTAFMRKFRYFNTQSMTRLSRAIDDDDMQGNLSYLSSKNTKVKHHDPNLKAKPNPDRKNHDRAQSKIGNLKPNPTHESSPDWKNNQAYPPLLFISFLPSTNSQFLLELKLQPNLQAEQGLGAMICFIDIYGDFNTIQCKPLMMAISLFKGYLNFFSGLGFPPNLEF</sequence>
<organism evidence="2 3">
    <name type="scientific">Cannabis sativa</name>
    <name type="common">Hemp</name>
    <name type="synonym">Marijuana</name>
    <dbReference type="NCBI Taxonomy" id="3483"/>
    <lineage>
        <taxon>Eukaryota</taxon>
        <taxon>Viridiplantae</taxon>
        <taxon>Streptophyta</taxon>
        <taxon>Embryophyta</taxon>
        <taxon>Tracheophyta</taxon>
        <taxon>Spermatophyta</taxon>
        <taxon>Magnoliopsida</taxon>
        <taxon>eudicotyledons</taxon>
        <taxon>Gunneridae</taxon>
        <taxon>Pentapetalae</taxon>
        <taxon>rosids</taxon>
        <taxon>fabids</taxon>
        <taxon>Rosales</taxon>
        <taxon>Cannabaceae</taxon>
        <taxon>Cannabis</taxon>
    </lineage>
</organism>
<proteinExistence type="predicted"/>
<dbReference type="EMBL" id="JAATIQ010000061">
    <property type="protein sequence ID" value="KAF4390941.1"/>
    <property type="molecule type" value="Genomic_DNA"/>
</dbReference>
<feature type="compositionally biased region" description="Basic and acidic residues" evidence="1">
    <location>
        <begin position="95"/>
        <end position="114"/>
    </location>
</feature>
<evidence type="ECO:0000256" key="1">
    <source>
        <dbReference type="SAM" id="MobiDB-lite"/>
    </source>
</evidence>
<feature type="non-terminal residue" evidence="2">
    <location>
        <position position="1"/>
    </location>
</feature>
<evidence type="ECO:0000313" key="2">
    <source>
        <dbReference type="EMBL" id="KAF4390941.1"/>
    </source>
</evidence>
<feature type="region of interest" description="Disordered" evidence="1">
    <location>
        <begin position="90"/>
        <end position="132"/>
    </location>
</feature>
<dbReference type="Proteomes" id="UP000583929">
    <property type="component" value="Unassembled WGS sequence"/>
</dbReference>
<gene>
    <name evidence="2" type="ORF">G4B88_030619</name>
</gene>
<name>A0A7J6H7N6_CANSA</name>
<protein>
    <submittedName>
        <fullName evidence="2">Uncharacterized protein</fullName>
    </submittedName>
</protein>